<feature type="binding site" evidence="4">
    <location>
        <position position="16"/>
    </location>
    <ligand>
        <name>Mg(2+)</name>
        <dbReference type="ChEBI" id="CHEBI:18420"/>
    </ligand>
</feature>
<dbReference type="GO" id="GO:0046872">
    <property type="term" value="F:metal ion binding"/>
    <property type="evidence" value="ECO:0007669"/>
    <property type="project" value="UniProtKB-KW"/>
</dbReference>
<dbReference type="Gene3D" id="3.40.50.300">
    <property type="entry name" value="P-loop containing nucleotide triphosphate hydrolases"/>
    <property type="match status" value="1"/>
</dbReference>
<feature type="binding site" evidence="4">
    <location>
        <position position="37"/>
    </location>
    <ligand>
        <name>Mg(2+)</name>
        <dbReference type="ChEBI" id="CHEBI:18420"/>
    </ligand>
</feature>
<feature type="binding site" evidence="3">
    <location>
        <position position="65"/>
    </location>
    <ligand>
        <name>GTP</name>
        <dbReference type="ChEBI" id="CHEBI:37565"/>
    </ligand>
</feature>
<dbReference type="Proteomes" id="UP001359485">
    <property type="component" value="Unassembled WGS sequence"/>
</dbReference>
<dbReference type="SUPFAM" id="SSF52540">
    <property type="entry name" value="P-loop containing nucleoside triphosphate hydrolases"/>
    <property type="match status" value="1"/>
</dbReference>
<dbReference type="InterPro" id="IPR027417">
    <property type="entry name" value="P-loop_NTPase"/>
</dbReference>
<name>A0AAN8S8H2_POLSC</name>
<evidence type="ECO:0008006" key="9">
    <source>
        <dbReference type="Google" id="ProtNLM"/>
    </source>
</evidence>
<keyword evidence="7" id="KW-1185">Reference proteome</keyword>
<keyword evidence="2 3" id="KW-0342">GTP-binding</keyword>
<evidence type="ECO:0000256" key="2">
    <source>
        <dbReference type="ARBA" id="ARBA00023134"/>
    </source>
</evidence>
<reference evidence="6 8" key="1">
    <citation type="submission" date="2023-10" db="EMBL/GenBank/DDBJ databases">
        <title>Genomes of two closely related lineages of the louse Polyplax serrata with different host specificities.</title>
        <authorList>
            <person name="Martinu J."/>
            <person name="Tarabai H."/>
            <person name="Stefka J."/>
            <person name="Hypsa V."/>
        </authorList>
    </citation>
    <scope>NUCLEOTIDE SEQUENCE [LARGE SCALE GENOMIC DNA]</scope>
    <source>
        <strain evidence="5">98ZLc_SE</strain>
        <strain evidence="6">HR10_N</strain>
    </source>
</reference>
<keyword evidence="4" id="KW-0460">Magnesium</keyword>
<organism evidence="6 8">
    <name type="scientific">Polyplax serrata</name>
    <name type="common">Common mouse louse</name>
    <dbReference type="NCBI Taxonomy" id="468196"/>
    <lineage>
        <taxon>Eukaryota</taxon>
        <taxon>Metazoa</taxon>
        <taxon>Ecdysozoa</taxon>
        <taxon>Arthropoda</taxon>
        <taxon>Hexapoda</taxon>
        <taxon>Insecta</taxon>
        <taxon>Pterygota</taxon>
        <taxon>Neoptera</taxon>
        <taxon>Paraneoptera</taxon>
        <taxon>Psocodea</taxon>
        <taxon>Troctomorpha</taxon>
        <taxon>Phthiraptera</taxon>
        <taxon>Anoplura</taxon>
        <taxon>Polyplacidae</taxon>
        <taxon>Polyplax</taxon>
    </lineage>
</organism>
<dbReference type="EMBL" id="JAWJWE010000003">
    <property type="protein sequence ID" value="KAK6638734.1"/>
    <property type="molecule type" value="Genomic_DNA"/>
</dbReference>
<gene>
    <name evidence="6" type="ORF">RUM43_007001</name>
    <name evidence="5" type="ORF">RUM44_001316</name>
</gene>
<dbReference type="SMART" id="SM00177">
    <property type="entry name" value="ARF"/>
    <property type="match status" value="1"/>
</dbReference>
<dbReference type="InterPro" id="IPR006689">
    <property type="entry name" value="Small_GTPase_ARF/SAR"/>
</dbReference>
<keyword evidence="1 3" id="KW-0547">Nucleotide-binding</keyword>
<dbReference type="AlphaFoldDB" id="A0AAN8S8H2"/>
<accession>A0AAN8S8H2</accession>
<evidence type="ECO:0000313" key="7">
    <source>
        <dbReference type="Proteomes" id="UP001359485"/>
    </source>
</evidence>
<evidence type="ECO:0000256" key="3">
    <source>
        <dbReference type="PIRSR" id="PIRSR606689-1"/>
    </source>
</evidence>
<dbReference type="GO" id="GO:0003924">
    <property type="term" value="F:GTPase activity"/>
    <property type="evidence" value="ECO:0007669"/>
    <property type="project" value="InterPro"/>
</dbReference>
<protein>
    <recommendedName>
        <fullName evidence="9">ADP-ribosylation factor-like protein 16</fullName>
    </recommendedName>
</protein>
<keyword evidence="4" id="KW-0479">Metal-binding</keyword>
<proteinExistence type="predicted"/>
<dbReference type="GO" id="GO:0005525">
    <property type="term" value="F:GTP binding"/>
    <property type="evidence" value="ECO:0007669"/>
    <property type="project" value="UniProtKB-KW"/>
</dbReference>
<dbReference type="PROSITE" id="PS51417">
    <property type="entry name" value="ARF"/>
    <property type="match status" value="1"/>
</dbReference>
<sequence>MTATVICLGPTGAGKTLLLKKLQNKEIVDETSCTVPTTGSNLITLKFTNEKTGASKEFIVRELGGAMAPIWHKYYRGIDKVIYTVDASNLCQIAAAGILLYTILADPQLLHAKVLIVLTKMDLSYRQMRNEALLMLQIKRLQKEVPQIVTILEASGVTGEGIDNVEKWIQGKLPKNKSLVVK</sequence>
<evidence type="ECO:0000313" key="6">
    <source>
        <dbReference type="EMBL" id="KAK6638734.1"/>
    </source>
</evidence>
<comment type="caution">
    <text evidence="6">The sequence shown here is derived from an EMBL/GenBank/DDBJ whole genome shotgun (WGS) entry which is preliminary data.</text>
</comment>
<dbReference type="EMBL" id="JAWJWF010000047">
    <property type="protein sequence ID" value="KAK6621509.1"/>
    <property type="molecule type" value="Genomic_DNA"/>
</dbReference>
<dbReference type="PANTHER" id="PTHR46688">
    <property type="entry name" value="ADP-RIBOSYLATION FACTOR-LIKE PROTEIN 16"/>
    <property type="match status" value="1"/>
</dbReference>
<evidence type="ECO:0000313" key="8">
    <source>
        <dbReference type="Proteomes" id="UP001372834"/>
    </source>
</evidence>
<feature type="binding site" evidence="3">
    <location>
        <begin position="9"/>
        <end position="16"/>
    </location>
    <ligand>
        <name>GTP</name>
        <dbReference type="ChEBI" id="CHEBI:37565"/>
    </ligand>
</feature>
<evidence type="ECO:0000256" key="4">
    <source>
        <dbReference type="PIRSR" id="PIRSR606689-2"/>
    </source>
</evidence>
<dbReference type="Pfam" id="PF00025">
    <property type="entry name" value="Arf"/>
    <property type="match status" value="1"/>
</dbReference>
<dbReference type="PANTHER" id="PTHR46688:SF1">
    <property type="entry name" value="ADP-RIBOSYLATION FACTOR-LIKE PROTEIN 16"/>
    <property type="match status" value="1"/>
</dbReference>
<dbReference type="Proteomes" id="UP001372834">
    <property type="component" value="Unassembled WGS sequence"/>
</dbReference>
<evidence type="ECO:0000313" key="5">
    <source>
        <dbReference type="EMBL" id="KAK6621509.1"/>
    </source>
</evidence>
<evidence type="ECO:0000256" key="1">
    <source>
        <dbReference type="ARBA" id="ARBA00022741"/>
    </source>
</evidence>